<protein>
    <submittedName>
        <fullName evidence="5">3-polyprenyl-4-hydroxybenzoate decarboxylase</fullName>
    </submittedName>
</protein>
<dbReference type="PANTHER" id="PTHR30108:SF21">
    <property type="entry name" value="4-HYDROXYBENZOATE DECARBOXYLASE"/>
    <property type="match status" value="1"/>
</dbReference>
<evidence type="ECO:0000259" key="4">
    <source>
        <dbReference type="Pfam" id="PF20696"/>
    </source>
</evidence>
<dbReference type="InterPro" id="IPR002830">
    <property type="entry name" value="UbiD"/>
</dbReference>
<evidence type="ECO:0000313" key="6">
    <source>
        <dbReference type="Proteomes" id="UP000006072"/>
    </source>
</evidence>
<dbReference type="PATRIC" id="fig|1194972.3.peg.24"/>
<comment type="caution">
    <text evidence="5">The sequence shown here is derived from an EMBL/GenBank/DDBJ whole genome shotgun (WGS) entry which is preliminary data.</text>
</comment>
<dbReference type="AlphaFoldDB" id="K0VNY0"/>
<comment type="similarity">
    <text evidence="1">Belongs to the UbiD family.</text>
</comment>
<dbReference type="GO" id="GO:0005737">
    <property type="term" value="C:cytoplasm"/>
    <property type="evidence" value="ECO:0007669"/>
    <property type="project" value="TreeGrafter"/>
</dbReference>
<evidence type="ECO:0000259" key="2">
    <source>
        <dbReference type="Pfam" id="PF01977"/>
    </source>
</evidence>
<evidence type="ECO:0000256" key="1">
    <source>
        <dbReference type="ARBA" id="ARBA00010021"/>
    </source>
</evidence>
<dbReference type="Pfam" id="PF01977">
    <property type="entry name" value="UbiD"/>
    <property type="match status" value="1"/>
</dbReference>
<dbReference type="HOGENOM" id="CLU_023348_4_1_11"/>
<dbReference type="eggNOG" id="COG0043">
    <property type="taxonomic scope" value="Bacteria"/>
</dbReference>
<keyword evidence="6" id="KW-1185">Reference proteome</keyword>
<dbReference type="SUPFAM" id="SSF143968">
    <property type="entry name" value="UbiD C-terminal domain-like"/>
    <property type="match status" value="1"/>
</dbReference>
<dbReference type="GO" id="GO:0016831">
    <property type="term" value="F:carboxy-lyase activity"/>
    <property type="evidence" value="ECO:0007669"/>
    <property type="project" value="InterPro"/>
</dbReference>
<proteinExistence type="inferred from homology"/>
<feature type="domain" description="3-octaprenyl-4-hydroxybenzoate carboxy-lyase-like C-terminal" evidence="4">
    <location>
        <begin position="320"/>
        <end position="423"/>
    </location>
</feature>
<dbReference type="PANTHER" id="PTHR30108">
    <property type="entry name" value="3-OCTAPRENYL-4-HYDROXYBENZOATE CARBOXY-LYASE-RELATED"/>
    <property type="match status" value="1"/>
</dbReference>
<dbReference type="InterPro" id="IPR049381">
    <property type="entry name" value="UbiD-like_C"/>
</dbReference>
<sequence>MANGPKDLRQFIAALDADGDGDLVRVTKPVSPQNFDCTAILEKLDRRGLRPMALFESTEDVEGRPCTIPVAMNVFATRERCAKALGFDPKQAQMPLSMFFAERSRGGIDPLVIDPADAPVREVVLTGDEIDTRKLPIVSHSDGDYGPCLTMTLAVRDPDSGAYNVAFIKAFYDFESKSRLRITIHSTDSLRALKIYEDRNEPMPIVAILGHHPAFYLGSMGLTPYRNDDYRTIGAFLDEPLRVVPSQTWGEDFMIPADAEIVIEGVVPPGVRMICDPFGDITRQYQAQTLRPVMDITAITHRAAPILQDVFAGHRDHMTVGQIPKEGSLFNTLTDRFGPIINAVHMPYSGCGRLACYISIDKSSEGQAKAVALAALQESWTFQFVVIVDANIDVFNEEDVLWAAMVYTDPDRDIDMIKNIPTVFTTAMGYRKVLIDATRPLDRAMPEQNRVPADALDRIRLEDYVEGI</sequence>
<dbReference type="Proteomes" id="UP000006072">
    <property type="component" value="Unassembled WGS sequence"/>
</dbReference>
<dbReference type="InterPro" id="IPR048304">
    <property type="entry name" value="UbiD_Rift_dom"/>
</dbReference>
<organism evidence="5 6">
    <name type="scientific">Mycolicibacterium vaccae ATCC 25954</name>
    <dbReference type="NCBI Taxonomy" id="1194972"/>
    <lineage>
        <taxon>Bacteria</taxon>
        <taxon>Bacillati</taxon>
        <taxon>Actinomycetota</taxon>
        <taxon>Actinomycetes</taxon>
        <taxon>Mycobacteriales</taxon>
        <taxon>Mycobacteriaceae</taxon>
        <taxon>Mycolicibacterium</taxon>
    </lineage>
</organism>
<evidence type="ECO:0000313" key="5">
    <source>
        <dbReference type="EMBL" id="EJZ12904.1"/>
    </source>
</evidence>
<reference evidence="5 6" key="1">
    <citation type="journal article" date="2012" name="J. Bacteriol.">
        <title>Complete Genome Sequence of Mycobacterium vaccae Type Strain ATCC 25954.</title>
        <authorList>
            <person name="Ho Y.S."/>
            <person name="Adroub S.A."/>
            <person name="Abadi M."/>
            <person name="Al Alwan B."/>
            <person name="Alkhateeb R."/>
            <person name="Gao G."/>
            <person name="Ragab A."/>
            <person name="Ali S."/>
            <person name="van Soolingen D."/>
            <person name="Bitter W."/>
            <person name="Pain A."/>
            <person name="Abdallah A.M."/>
        </authorList>
    </citation>
    <scope>NUCLEOTIDE SEQUENCE [LARGE SCALE GENOMIC DNA]</scope>
    <source>
        <strain evidence="5 6">ATCC 25954</strain>
    </source>
</reference>
<feature type="domain" description="3-octaprenyl-4-hydroxybenzoate carboxy-lyase-like N-terminal" evidence="3">
    <location>
        <begin position="20"/>
        <end position="91"/>
    </location>
</feature>
<dbReference type="Gene3D" id="3.40.1670.10">
    <property type="entry name" value="UbiD C-terminal domain-like"/>
    <property type="match status" value="1"/>
</dbReference>
<gene>
    <name evidence="5" type="ORF">MVAC_00110</name>
</gene>
<name>K0VNY0_MYCVA</name>
<dbReference type="RefSeq" id="WP_003928399.1">
    <property type="nucleotide sequence ID" value="NZ_JH814683.1"/>
</dbReference>
<dbReference type="Pfam" id="PF20696">
    <property type="entry name" value="UbiD_C"/>
    <property type="match status" value="1"/>
</dbReference>
<dbReference type="InterPro" id="IPR049383">
    <property type="entry name" value="UbiD-like_N"/>
</dbReference>
<dbReference type="Pfam" id="PF20695">
    <property type="entry name" value="UbiD_N"/>
    <property type="match status" value="1"/>
</dbReference>
<accession>K0VNY0</accession>
<evidence type="ECO:0000259" key="3">
    <source>
        <dbReference type="Pfam" id="PF20695"/>
    </source>
</evidence>
<dbReference type="SUPFAM" id="SSF50475">
    <property type="entry name" value="FMN-binding split barrel"/>
    <property type="match status" value="1"/>
</dbReference>
<dbReference type="EMBL" id="ALQA01000001">
    <property type="protein sequence ID" value="EJZ12904.1"/>
    <property type="molecule type" value="Genomic_DNA"/>
</dbReference>
<feature type="domain" description="3-octaprenyl-4-hydroxybenzoate carboxy-lyase-like Rift-related" evidence="2">
    <location>
        <begin position="116"/>
        <end position="313"/>
    </location>
</feature>